<comment type="caution">
    <text evidence="3">The sequence shown here is derived from an EMBL/GenBank/DDBJ whole genome shotgun (WGS) entry which is preliminary data.</text>
</comment>
<evidence type="ECO:0000259" key="2">
    <source>
        <dbReference type="Pfam" id="PF01266"/>
    </source>
</evidence>
<dbReference type="InterPro" id="IPR036188">
    <property type="entry name" value="FAD/NAD-bd_sf"/>
</dbReference>
<organism evidence="3 4">
    <name type="scientific">Pacificispira spongiicola</name>
    <dbReference type="NCBI Taxonomy" id="2729598"/>
    <lineage>
        <taxon>Bacteria</taxon>
        <taxon>Pseudomonadati</taxon>
        <taxon>Pseudomonadota</taxon>
        <taxon>Alphaproteobacteria</taxon>
        <taxon>Rhodospirillales</taxon>
        <taxon>Rhodospirillaceae</taxon>
        <taxon>Pacificispira</taxon>
    </lineage>
</organism>
<dbReference type="Gene3D" id="3.50.50.60">
    <property type="entry name" value="FAD/NAD(P)-binding domain"/>
    <property type="match status" value="1"/>
</dbReference>
<dbReference type="AlphaFoldDB" id="A0A7Y0HH16"/>
<dbReference type="SUPFAM" id="SSF51905">
    <property type="entry name" value="FAD/NAD(P)-binding domain"/>
    <property type="match status" value="1"/>
</dbReference>
<reference evidence="3 4" key="1">
    <citation type="submission" date="2020-04" db="EMBL/GenBank/DDBJ databases">
        <title>Rhodospirillaceae bacterium KN72 isolated from deep sea.</title>
        <authorList>
            <person name="Zhang D.-C."/>
        </authorList>
    </citation>
    <scope>NUCLEOTIDE SEQUENCE [LARGE SCALE GENOMIC DNA]</scope>
    <source>
        <strain evidence="3 4">KN72</strain>
    </source>
</reference>
<accession>A0A7Y0HH16</accession>
<dbReference type="PANTHER" id="PTHR13847">
    <property type="entry name" value="SARCOSINE DEHYDROGENASE-RELATED"/>
    <property type="match status" value="1"/>
</dbReference>
<evidence type="ECO:0000313" key="3">
    <source>
        <dbReference type="EMBL" id="NMM46238.1"/>
    </source>
</evidence>
<gene>
    <name evidence="3" type="ORF">HH303_17235</name>
</gene>
<evidence type="ECO:0000313" key="4">
    <source>
        <dbReference type="Proteomes" id="UP000539372"/>
    </source>
</evidence>
<dbReference type="InterPro" id="IPR006076">
    <property type="entry name" value="FAD-dep_OxRdtase"/>
</dbReference>
<dbReference type="RefSeq" id="WP_169626606.1">
    <property type="nucleotide sequence ID" value="NZ_JABBNT010000005.1"/>
</dbReference>
<dbReference type="Pfam" id="PF01266">
    <property type="entry name" value="DAO"/>
    <property type="match status" value="1"/>
</dbReference>
<name>A0A7Y0HH16_9PROT</name>
<dbReference type="GO" id="GO:0016491">
    <property type="term" value="F:oxidoreductase activity"/>
    <property type="evidence" value="ECO:0007669"/>
    <property type="project" value="UniProtKB-KW"/>
</dbReference>
<dbReference type="Proteomes" id="UP000539372">
    <property type="component" value="Unassembled WGS sequence"/>
</dbReference>
<dbReference type="EMBL" id="JABBNT010000005">
    <property type="protein sequence ID" value="NMM46238.1"/>
    <property type="molecule type" value="Genomic_DNA"/>
</dbReference>
<evidence type="ECO:0000256" key="1">
    <source>
        <dbReference type="ARBA" id="ARBA00023002"/>
    </source>
</evidence>
<dbReference type="PANTHER" id="PTHR13847:SF289">
    <property type="entry name" value="GLYCINE OXIDASE"/>
    <property type="match status" value="1"/>
</dbReference>
<keyword evidence="4" id="KW-1185">Reference proteome</keyword>
<dbReference type="GO" id="GO:0005737">
    <property type="term" value="C:cytoplasm"/>
    <property type="evidence" value="ECO:0007669"/>
    <property type="project" value="TreeGrafter"/>
</dbReference>
<protein>
    <submittedName>
        <fullName evidence="3">FAD-binding oxidoreductase</fullName>
    </submittedName>
</protein>
<proteinExistence type="predicted"/>
<sequence length="361" mass="38127">MPDKSNDSRSILIVGAGIVGAATAYRMAASGWSVDLVDAVSPAAGASGGSWAWINAISARSDPAYFSFRRAAIAAWHDWDQEFSGALPIDWTGTLLWESDMLDDEPIPPATLLDADGIRSVEPLIATPPKHALSSPDDGLVDGLATVQIFLQAAVAAGARLHFGRLAQALIRDGDTVKGIETNYGKMKASETLIAAGTGSASLLSEVGLTLPTKPKPGLLVITRPVEARMQRAFWSDHIHVKQMRDGSLMIGESEHKPGALDDPAATAEGMLRAAEKMMPGLGPLSIAKTTIAARPIPEDGLPVVGRLPGLSGLTLATMHSGMTLAPLVAELLKELFVNNRVAALLDPFQPERLIRRSKQG</sequence>
<feature type="domain" description="FAD dependent oxidoreductase" evidence="2">
    <location>
        <begin position="11"/>
        <end position="336"/>
    </location>
</feature>
<keyword evidence="1" id="KW-0560">Oxidoreductase</keyword>
<dbReference type="Gene3D" id="3.30.9.10">
    <property type="entry name" value="D-Amino Acid Oxidase, subunit A, domain 2"/>
    <property type="match status" value="1"/>
</dbReference>